<feature type="region of interest" description="Disordered" evidence="1">
    <location>
        <begin position="245"/>
        <end position="352"/>
    </location>
</feature>
<dbReference type="EMBL" id="CAJPDQ010000002">
    <property type="protein sequence ID" value="CAF9905732.1"/>
    <property type="molecule type" value="Genomic_DNA"/>
</dbReference>
<feature type="region of interest" description="Disordered" evidence="1">
    <location>
        <begin position="1"/>
        <end position="217"/>
    </location>
</feature>
<comment type="caution">
    <text evidence="2">The sequence shown here is derived from an EMBL/GenBank/DDBJ whole genome shotgun (WGS) entry which is preliminary data.</text>
</comment>
<feature type="compositionally biased region" description="Basic and acidic residues" evidence="1">
    <location>
        <begin position="395"/>
        <end position="405"/>
    </location>
</feature>
<feature type="compositionally biased region" description="Basic and acidic residues" evidence="1">
    <location>
        <begin position="21"/>
        <end position="30"/>
    </location>
</feature>
<name>A0A8H3EKJ9_9LECA</name>
<evidence type="ECO:0000313" key="2">
    <source>
        <dbReference type="EMBL" id="CAF9905732.1"/>
    </source>
</evidence>
<organism evidence="2 3">
    <name type="scientific">Gomphillus americanus</name>
    <dbReference type="NCBI Taxonomy" id="1940652"/>
    <lineage>
        <taxon>Eukaryota</taxon>
        <taxon>Fungi</taxon>
        <taxon>Dikarya</taxon>
        <taxon>Ascomycota</taxon>
        <taxon>Pezizomycotina</taxon>
        <taxon>Lecanoromycetes</taxon>
        <taxon>OSLEUM clade</taxon>
        <taxon>Ostropomycetidae</taxon>
        <taxon>Ostropales</taxon>
        <taxon>Graphidaceae</taxon>
        <taxon>Gomphilloideae</taxon>
        <taxon>Gomphillus</taxon>
    </lineage>
</organism>
<feature type="region of interest" description="Disordered" evidence="1">
    <location>
        <begin position="365"/>
        <end position="405"/>
    </location>
</feature>
<feature type="compositionally biased region" description="Basic and acidic residues" evidence="1">
    <location>
        <begin position="293"/>
        <end position="303"/>
    </location>
</feature>
<feature type="compositionally biased region" description="Basic and acidic residues" evidence="1">
    <location>
        <begin position="266"/>
        <end position="285"/>
    </location>
</feature>
<keyword evidence="3" id="KW-1185">Reference proteome</keyword>
<feature type="compositionally biased region" description="Basic and acidic residues" evidence="1">
    <location>
        <begin position="199"/>
        <end position="217"/>
    </location>
</feature>
<proteinExistence type="predicted"/>
<gene>
    <name evidence="2" type="ORF">GOMPHAMPRED_003344</name>
</gene>
<sequence length="405" mass="46282">MTAVTPPLRSITEPAAPRHGPRFDDHEPYLRRRSTRLKSLRTPSPGHEKHNKQTIKNLSRNYHPQHNLSPPSSPISPDRSPAKRKPKRDARKMNHDAPHSKLAPAETDQMLPTPVKTPSKQEKKRISKSTSRILFPNGLRNSIEDIMPQRSRASLYSPGSAPDVQIYTDSNAQLPELDETEENIFYDPPHRRNARTNTRAKEMEATSEKRQELEKHKNKDTGMWFTFRGKKVWRDYQGEDQDEYPEGAVMTESSLKRKITPPPRFVKTDYKPRTLFPEAHKKGDTTDEEATTDIEHPEKHDAMQENTMLEKPASTPAKQRFYATPPTTARTTRSTAKRPADNPSLDIDELSTSLFTVKKGKRTSLFNEWTRVKGDSGGESQEKKRKADQPLSPDNPKRARSDISD</sequence>
<accession>A0A8H3EKJ9</accession>
<dbReference type="AlphaFoldDB" id="A0A8H3EKJ9"/>
<feature type="compositionally biased region" description="Low complexity" evidence="1">
    <location>
        <begin position="323"/>
        <end position="334"/>
    </location>
</feature>
<reference evidence="2" key="1">
    <citation type="submission" date="2021-03" db="EMBL/GenBank/DDBJ databases">
        <authorList>
            <person name="Tagirdzhanova G."/>
        </authorList>
    </citation>
    <scope>NUCLEOTIDE SEQUENCE</scope>
</reference>
<dbReference type="Proteomes" id="UP000664169">
    <property type="component" value="Unassembled WGS sequence"/>
</dbReference>
<dbReference type="OrthoDB" id="5398515at2759"/>
<feature type="compositionally biased region" description="Basic and acidic residues" evidence="1">
    <location>
        <begin position="370"/>
        <end position="388"/>
    </location>
</feature>
<protein>
    <submittedName>
        <fullName evidence="2">Uncharacterized protein</fullName>
    </submittedName>
</protein>
<feature type="compositionally biased region" description="Polar residues" evidence="1">
    <location>
        <begin position="54"/>
        <end position="68"/>
    </location>
</feature>
<evidence type="ECO:0000313" key="3">
    <source>
        <dbReference type="Proteomes" id="UP000664169"/>
    </source>
</evidence>
<evidence type="ECO:0000256" key="1">
    <source>
        <dbReference type="SAM" id="MobiDB-lite"/>
    </source>
</evidence>